<dbReference type="GO" id="GO:0016987">
    <property type="term" value="F:sigma factor activity"/>
    <property type="evidence" value="ECO:0007669"/>
    <property type="project" value="UniProtKB-KW"/>
</dbReference>
<dbReference type="InterPro" id="IPR036388">
    <property type="entry name" value="WH-like_DNA-bd_sf"/>
</dbReference>
<dbReference type="Proteomes" id="UP000307943">
    <property type="component" value="Unassembled WGS sequence"/>
</dbReference>
<dbReference type="Gene3D" id="1.10.1740.10">
    <property type="match status" value="1"/>
</dbReference>
<feature type="domain" description="RNA polymerase sigma factor 70 region 4 type 2" evidence="6">
    <location>
        <begin position="117"/>
        <end position="167"/>
    </location>
</feature>
<keyword evidence="4" id="KW-0804">Transcription</keyword>
<name>A0A5C4SW24_9BACL</name>
<dbReference type="GO" id="GO:0006352">
    <property type="term" value="P:DNA-templated transcription initiation"/>
    <property type="evidence" value="ECO:0007669"/>
    <property type="project" value="InterPro"/>
</dbReference>
<dbReference type="GO" id="GO:0003677">
    <property type="term" value="F:DNA binding"/>
    <property type="evidence" value="ECO:0007669"/>
    <property type="project" value="InterPro"/>
</dbReference>
<evidence type="ECO:0000256" key="2">
    <source>
        <dbReference type="ARBA" id="ARBA00023015"/>
    </source>
</evidence>
<sequence length="182" mass="21237">MSLMGTGLLQTNSDRTEEQDALLMDVYKQMFIVAYSIIRNKTEAMDAVQESWVKILRKLDTLRDRDKLIQWAKVIATNTAYNMIKRKVAVSLGDPEESGVPLISTEGVEERVMRNIIFEEIKKLDDKTRQILTYKYYYDLKDKEIAERMDLPLGTVKARIHRGKEQLRTMLNDPYLKSDRLT</sequence>
<reference evidence="7 8" key="1">
    <citation type="submission" date="2019-05" db="EMBL/GenBank/DDBJ databases">
        <title>We sequenced the genome of Paenibacillus hemerocallicola KCTC 33185 for further insight into its adaptation and study the phylogeny of Paenibacillus.</title>
        <authorList>
            <person name="Narsing Rao M.P."/>
        </authorList>
    </citation>
    <scope>NUCLEOTIDE SEQUENCE [LARGE SCALE GENOMIC DNA]</scope>
    <source>
        <strain evidence="7 8">KCTC 33185</strain>
    </source>
</reference>
<dbReference type="Pfam" id="PF08281">
    <property type="entry name" value="Sigma70_r4_2"/>
    <property type="match status" value="1"/>
</dbReference>
<proteinExistence type="inferred from homology"/>
<dbReference type="SUPFAM" id="SSF88659">
    <property type="entry name" value="Sigma3 and sigma4 domains of RNA polymerase sigma factors"/>
    <property type="match status" value="1"/>
</dbReference>
<dbReference type="InterPro" id="IPR013325">
    <property type="entry name" value="RNA_pol_sigma_r2"/>
</dbReference>
<protein>
    <submittedName>
        <fullName evidence="7">RNA polymerase sigma factor</fullName>
    </submittedName>
</protein>
<evidence type="ECO:0000256" key="4">
    <source>
        <dbReference type="ARBA" id="ARBA00023163"/>
    </source>
</evidence>
<organism evidence="7 8">
    <name type="scientific">Paenibacillus hemerocallicola</name>
    <dbReference type="NCBI Taxonomy" id="1172614"/>
    <lineage>
        <taxon>Bacteria</taxon>
        <taxon>Bacillati</taxon>
        <taxon>Bacillota</taxon>
        <taxon>Bacilli</taxon>
        <taxon>Bacillales</taxon>
        <taxon>Paenibacillaceae</taxon>
        <taxon>Paenibacillus</taxon>
    </lineage>
</organism>
<dbReference type="Gene3D" id="1.10.10.10">
    <property type="entry name" value="Winged helix-like DNA-binding domain superfamily/Winged helix DNA-binding domain"/>
    <property type="match status" value="1"/>
</dbReference>
<evidence type="ECO:0000259" key="6">
    <source>
        <dbReference type="Pfam" id="PF08281"/>
    </source>
</evidence>
<dbReference type="InterPro" id="IPR013324">
    <property type="entry name" value="RNA_pol_sigma_r3/r4-like"/>
</dbReference>
<accession>A0A5C4SW24</accession>
<evidence type="ECO:0000313" key="7">
    <source>
        <dbReference type="EMBL" id="TNJ55598.1"/>
    </source>
</evidence>
<feature type="domain" description="RNA polymerase sigma-70 region 2" evidence="5">
    <location>
        <begin position="28"/>
        <end position="87"/>
    </location>
</feature>
<dbReference type="SUPFAM" id="SSF88946">
    <property type="entry name" value="Sigma2 domain of RNA polymerase sigma factors"/>
    <property type="match status" value="1"/>
</dbReference>
<dbReference type="InterPro" id="IPR039425">
    <property type="entry name" value="RNA_pol_sigma-70-like"/>
</dbReference>
<dbReference type="AlphaFoldDB" id="A0A5C4SW24"/>
<evidence type="ECO:0000259" key="5">
    <source>
        <dbReference type="Pfam" id="PF04542"/>
    </source>
</evidence>
<evidence type="ECO:0000256" key="3">
    <source>
        <dbReference type="ARBA" id="ARBA00023082"/>
    </source>
</evidence>
<keyword evidence="8" id="KW-1185">Reference proteome</keyword>
<keyword evidence="2" id="KW-0805">Transcription regulation</keyword>
<dbReference type="NCBIfam" id="TIGR02937">
    <property type="entry name" value="sigma70-ECF"/>
    <property type="match status" value="1"/>
</dbReference>
<dbReference type="Pfam" id="PF04542">
    <property type="entry name" value="Sigma70_r2"/>
    <property type="match status" value="1"/>
</dbReference>
<gene>
    <name evidence="7" type="ORF">FE784_39355</name>
</gene>
<keyword evidence="3" id="KW-0731">Sigma factor</keyword>
<dbReference type="InterPro" id="IPR014284">
    <property type="entry name" value="RNA_pol_sigma-70_dom"/>
</dbReference>
<dbReference type="InterPro" id="IPR013249">
    <property type="entry name" value="RNA_pol_sigma70_r4_t2"/>
</dbReference>
<dbReference type="PANTHER" id="PTHR43133">
    <property type="entry name" value="RNA POLYMERASE ECF-TYPE SIGMA FACTO"/>
    <property type="match status" value="1"/>
</dbReference>
<dbReference type="OrthoDB" id="9785675at2"/>
<comment type="similarity">
    <text evidence="1">Belongs to the sigma-70 factor family. ECF subfamily.</text>
</comment>
<evidence type="ECO:0000256" key="1">
    <source>
        <dbReference type="ARBA" id="ARBA00010641"/>
    </source>
</evidence>
<dbReference type="InterPro" id="IPR007627">
    <property type="entry name" value="RNA_pol_sigma70_r2"/>
</dbReference>
<dbReference type="PANTHER" id="PTHR43133:SF60">
    <property type="entry name" value="RNA POLYMERASE SIGMA FACTOR SIGV"/>
    <property type="match status" value="1"/>
</dbReference>
<dbReference type="CDD" id="cd06171">
    <property type="entry name" value="Sigma70_r4"/>
    <property type="match status" value="1"/>
</dbReference>
<evidence type="ECO:0000313" key="8">
    <source>
        <dbReference type="Proteomes" id="UP000307943"/>
    </source>
</evidence>
<dbReference type="EMBL" id="VDCQ01000115">
    <property type="protein sequence ID" value="TNJ55598.1"/>
    <property type="molecule type" value="Genomic_DNA"/>
</dbReference>
<comment type="caution">
    <text evidence="7">The sequence shown here is derived from an EMBL/GenBank/DDBJ whole genome shotgun (WGS) entry which is preliminary data.</text>
</comment>